<keyword evidence="8" id="KW-0547">Nucleotide-binding</keyword>
<keyword evidence="5 10" id="KW-0560">Oxidoreductase</keyword>
<proteinExistence type="inferred from homology"/>
<dbReference type="InterPro" id="IPR001100">
    <property type="entry name" value="Pyr_nuc-diS_OxRdtase"/>
</dbReference>
<evidence type="ECO:0000256" key="7">
    <source>
        <dbReference type="ARBA" id="ARBA00023284"/>
    </source>
</evidence>
<evidence type="ECO:0000313" key="14">
    <source>
        <dbReference type="Proteomes" id="UP000009881"/>
    </source>
</evidence>
<evidence type="ECO:0000256" key="9">
    <source>
        <dbReference type="PIRSR" id="PIRSR000350-4"/>
    </source>
</evidence>
<keyword evidence="6" id="KW-1015">Disulfide bond</keyword>
<evidence type="ECO:0000256" key="6">
    <source>
        <dbReference type="ARBA" id="ARBA00023157"/>
    </source>
</evidence>
<feature type="binding site" evidence="8">
    <location>
        <begin position="183"/>
        <end position="190"/>
    </location>
    <ligand>
        <name>NAD(+)</name>
        <dbReference type="ChEBI" id="CHEBI:57540"/>
    </ligand>
</feature>
<keyword evidence="3 8" id="KW-0274">FAD</keyword>
<dbReference type="EMBL" id="ANHY01000013">
    <property type="protein sequence ID" value="EKV29158.1"/>
    <property type="molecule type" value="Genomic_DNA"/>
</dbReference>
<feature type="binding site" evidence="8">
    <location>
        <position position="310"/>
    </location>
    <ligand>
        <name>FAD</name>
        <dbReference type="ChEBI" id="CHEBI:57692"/>
    </ligand>
</feature>
<dbReference type="eggNOG" id="COG1249">
    <property type="taxonomic scope" value="Bacteria"/>
</dbReference>
<dbReference type="GO" id="GO:0003955">
    <property type="term" value="F:NAD(P)H dehydrogenase (quinone) activity"/>
    <property type="evidence" value="ECO:0007669"/>
    <property type="project" value="TreeGrafter"/>
</dbReference>
<feature type="binding site" evidence="8">
    <location>
        <begin position="146"/>
        <end position="148"/>
    </location>
    <ligand>
        <name>FAD</name>
        <dbReference type="ChEBI" id="CHEBI:57692"/>
    </ligand>
</feature>
<evidence type="ECO:0000256" key="2">
    <source>
        <dbReference type="ARBA" id="ARBA00022630"/>
    </source>
</evidence>
<dbReference type="SUPFAM" id="SSF55424">
    <property type="entry name" value="FAD/NAD-linked reductases, dimerisation (C-terminal) domain"/>
    <property type="match status" value="1"/>
</dbReference>
<sequence length="478" mass="50329">MRAMEPETLTPDLCVVGAGSGGLSVAAGAVQMGASVVLVEKGRMGGDCLNYGCVPSKALLAAAHAAADARAMGRFGVTAPGGVAVDFPAVMDHVRDVIAGIAPHDSQERFEALGCTVLRESARFVDGRTLEAGGVRIRPRRVVLATGSRPRLPDLPGLAEAEPLTNETVFDLREAPQRLLILGGGPIGTEMASAFLGLGVPVALATRGEILPKDDPELRAVVRHRLRADGLVLYENADITEVARADDGGPVLCFRDGRWVAGSHLLVAVGREPGIGGLNLEAAGIAHTPRGITVDARLRTSNTRVFAIGDVTGGLLFTHRAGHDAGIVVRNALFRLPAKAQHHAVPWVTYCDPELAQVGLTEEEARKKHGDSIRVITEGFDGNDRARAERRTEGRLKLVTDRKGRVLGCGIVGPHAGDLIQPWVLALSQGMKVGPLATMIAPYPTLGEVSKKAAGGFYTPRLFGAGTRRLVRALARLG</sequence>
<dbReference type="Gene3D" id="3.50.50.60">
    <property type="entry name" value="FAD/NAD(P)-binding domain"/>
    <property type="match status" value="2"/>
</dbReference>
<dbReference type="PIRSF" id="PIRSF000350">
    <property type="entry name" value="Mercury_reductase_MerA"/>
    <property type="match status" value="1"/>
</dbReference>
<dbReference type="SUPFAM" id="SSF51905">
    <property type="entry name" value="FAD/NAD(P)-binding domain"/>
    <property type="match status" value="1"/>
</dbReference>
<dbReference type="PRINTS" id="PR00411">
    <property type="entry name" value="PNDRDTASEI"/>
</dbReference>
<comment type="cofactor">
    <cofactor evidence="8">
        <name>FAD</name>
        <dbReference type="ChEBI" id="CHEBI:57692"/>
    </cofactor>
    <text evidence="8">Binds 1 FAD per subunit.</text>
</comment>
<dbReference type="STRING" id="1238182.C882_0465"/>
<feature type="disulfide bond" description="Redox-active" evidence="9">
    <location>
        <begin position="48"/>
        <end position="53"/>
    </location>
</feature>
<dbReference type="AlphaFoldDB" id="K9HFH3"/>
<dbReference type="PROSITE" id="PS00076">
    <property type="entry name" value="PYRIDINE_REDOX_1"/>
    <property type="match status" value="1"/>
</dbReference>
<evidence type="ECO:0000256" key="4">
    <source>
        <dbReference type="ARBA" id="ARBA00022857"/>
    </source>
</evidence>
<feature type="binding site" evidence="8">
    <location>
        <position position="57"/>
    </location>
    <ligand>
        <name>FAD</name>
        <dbReference type="ChEBI" id="CHEBI:57692"/>
    </ligand>
</feature>
<evidence type="ECO:0000259" key="12">
    <source>
        <dbReference type="Pfam" id="PF07992"/>
    </source>
</evidence>
<gene>
    <name evidence="13" type="ORF">C882_0465</name>
</gene>
<evidence type="ECO:0000313" key="13">
    <source>
        <dbReference type="EMBL" id="EKV29158.1"/>
    </source>
</evidence>
<evidence type="ECO:0000256" key="3">
    <source>
        <dbReference type="ARBA" id="ARBA00022827"/>
    </source>
</evidence>
<dbReference type="Pfam" id="PF02852">
    <property type="entry name" value="Pyr_redox_dim"/>
    <property type="match status" value="1"/>
</dbReference>
<accession>K9HFH3</accession>
<evidence type="ECO:0000259" key="11">
    <source>
        <dbReference type="Pfam" id="PF02852"/>
    </source>
</evidence>
<dbReference type="RefSeq" id="WP_009541123.1">
    <property type="nucleotide sequence ID" value="NZ_ANHY01000013.1"/>
</dbReference>
<dbReference type="InterPro" id="IPR012999">
    <property type="entry name" value="Pyr_OxRdtase_I_AS"/>
</dbReference>
<dbReference type="InterPro" id="IPR023753">
    <property type="entry name" value="FAD/NAD-binding_dom"/>
</dbReference>
<comment type="similarity">
    <text evidence="1 10">Belongs to the class-I pyridine nucleotide-disulfide oxidoreductase family.</text>
</comment>
<dbReference type="PATRIC" id="fig|1238182.3.peg.2680"/>
<keyword evidence="2 10" id="KW-0285">Flavoprotein</keyword>
<keyword evidence="4" id="KW-0521">NADP</keyword>
<evidence type="ECO:0000256" key="1">
    <source>
        <dbReference type="ARBA" id="ARBA00007532"/>
    </source>
</evidence>
<feature type="domain" description="Pyridine nucleotide-disulphide oxidoreductase dimerisation" evidence="11">
    <location>
        <begin position="345"/>
        <end position="453"/>
    </location>
</feature>
<evidence type="ECO:0000256" key="10">
    <source>
        <dbReference type="RuleBase" id="RU003691"/>
    </source>
</evidence>
<dbReference type="PRINTS" id="PR00368">
    <property type="entry name" value="FADPNR"/>
</dbReference>
<feature type="binding site" evidence="8">
    <location>
        <position position="270"/>
    </location>
    <ligand>
        <name>NAD(+)</name>
        <dbReference type="ChEBI" id="CHEBI:57540"/>
    </ligand>
</feature>
<comment type="caution">
    <text evidence="13">The sequence shown here is derived from an EMBL/GenBank/DDBJ whole genome shotgun (WGS) entry which is preliminary data.</text>
</comment>
<dbReference type="InterPro" id="IPR004099">
    <property type="entry name" value="Pyr_nucl-diS_OxRdtase_dimer"/>
</dbReference>
<dbReference type="GO" id="GO:0050660">
    <property type="term" value="F:flavin adenine dinucleotide binding"/>
    <property type="evidence" value="ECO:0007669"/>
    <property type="project" value="TreeGrafter"/>
</dbReference>
<dbReference type="Proteomes" id="UP000009881">
    <property type="component" value="Unassembled WGS sequence"/>
</dbReference>
<protein>
    <submittedName>
        <fullName evidence="13">Mercuric ion reductase</fullName>
    </submittedName>
</protein>
<keyword evidence="8" id="KW-0520">NAD</keyword>
<dbReference type="FunFam" id="3.30.390.30:FF:000001">
    <property type="entry name" value="Dihydrolipoyl dehydrogenase"/>
    <property type="match status" value="1"/>
</dbReference>
<dbReference type="PANTHER" id="PTHR43014">
    <property type="entry name" value="MERCURIC REDUCTASE"/>
    <property type="match status" value="1"/>
</dbReference>
<keyword evidence="14" id="KW-1185">Reference proteome</keyword>
<organism evidence="13 14">
    <name type="scientific">Caenispirillum salinarum AK4</name>
    <dbReference type="NCBI Taxonomy" id="1238182"/>
    <lineage>
        <taxon>Bacteria</taxon>
        <taxon>Pseudomonadati</taxon>
        <taxon>Pseudomonadota</taxon>
        <taxon>Alphaproteobacteria</taxon>
        <taxon>Rhodospirillales</taxon>
        <taxon>Novispirillaceae</taxon>
        <taxon>Caenispirillum</taxon>
    </lineage>
</organism>
<dbReference type="PANTHER" id="PTHR43014:SF2">
    <property type="entry name" value="MERCURIC REDUCTASE"/>
    <property type="match status" value="1"/>
</dbReference>
<dbReference type="Gene3D" id="3.30.390.30">
    <property type="match status" value="1"/>
</dbReference>
<evidence type="ECO:0000256" key="8">
    <source>
        <dbReference type="PIRSR" id="PIRSR000350-3"/>
    </source>
</evidence>
<dbReference type="Pfam" id="PF07992">
    <property type="entry name" value="Pyr_redox_2"/>
    <property type="match status" value="1"/>
</dbReference>
<keyword evidence="7 10" id="KW-0676">Redox-active center</keyword>
<evidence type="ECO:0000256" key="5">
    <source>
        <dbReference type="ARBA" id="ARBA00023002"/>
    </source>
</evidence>
<feature type="domain" description="FAD/NAD(P)-binding" evidence="12">
    <location>
        <begin position="12"/>
        <end position="323"/>
    </location>
</feature>
<dbReference type="InterPro" id="IPR016156">
    <property type="entry name" value="FAD/NAD-linked_Rdtase_dimer_sf"/>
</dbReference>
<reference evidence="13 14" key="1">
    <citation type="journal article" date="2013" name="Genome Announc.">
        <title>Draft Genome Sequence of an Alphaproteobacterium, Caenispirillum salinarum AK4(T), Isolated from a Solar Saltern.</title>
        <authorList>
            <person name="Khatri I."/>
            <person name="Singh A."/>
            <person name="Korpole S."/>
            <person name="Pinnaka A.K."/>
            <person name="Subramanian S."/>
        </authorList>
    </citation>
    <scope>NUCLEOTIDE SEQUENCE [LARGE SCALE GENOMIC DNA]</scope>
    <source>
        <strain evidence="13 14">AK4</strain>
    </source>
</reference>
<dbReference type="InterPro" id="IPR036188">
    <property type="entry name" value="FAD/NAD-bd_sf"/>
</dbReference>
<name>K9HFH3_9PROT</name>
<dbReference type="GO" id="GO:0016668">
    <property type="term" value="F:oxidoreductase activity, acting on a sulfur group of donors, NAD(P) as acceptor"/>
    <property type="evidence" value="ECO:0007669"/>
    <property type="project" value="InterPro"/>
</dbReference>